<dbReference type="PANTHER" id="PTHR10443:SF12">
    <property type="entry name" value="DIPEPTIDASE"/>
    <property type="match status" value="1"/>
</dbReference>
<evidence type="ECO:0000313" key="1">
    <source>
        <dbReference type="EMBL" id="MCG4610248.1"/>
    </source>
</evidence>
<proteinExistence type="predicted"/>
<dbReference type="RefSeq" id="WP_237966560.1">
    <property type="nucleotide sequence ID" value="NZ_JAKNHQ010000004.1"/>
</dbReference>
<dbReference type="SUPFAM" id="SSF51556">
    <property type="entry name" value="Metallo-dependent hydrolases"/>
    <property type="match status" value="1"/>
</dbReference>
<gene>
    <name evidence="1" type="ORF">L0P57_04770</name>
</gene>
<protein>
    <submittedName>
        <fullName evidence="1">Dipeptidase</fullName>
    </submittedName>
</protein>
<dbReference type="Pfam" id="PF01244">
    <property type="entry name" value="Peptidase_M19"/>
    <property type="match status" value="1"/>
</dbReference>
<dbReference type="InterPro" id="IPR008257">
    <property type="entry name" value="Pept_M19"/>
</dbReference>
<accession>A0ABS9MIB3</accession>
<dbReference type="Proteomes" id="UP001298681">
    <property type="component" value="Unassembled WGS sequence"/>
</dbReference>
<reference evidence="1 2" key="1">
    <citation type="submission" date="2022-01" db="EMBL/GenBank/DDBJ databases">
        <title>Collection of gut derived symbiotic bacterial strains cultured from healthy donors.</title>
        <authorList>
            <person name="Lin H."/>
            <person name="Kohout C."/>
            <person name="Waligurski E."/>
            <person name="Pamer E.G."/>
        </authorList>
    </citation>
    <scope>NUCLEOTIDE SEQUENCE [LARGE SCALE GENOMIC DNA]</scope>
    <source>
        <strain evidence="1 2">DFI.7.58</strain>
    </source>
</reference>
<dbReference type="Gene3D" id="3.20.20.140">
    <property type="entry name" value="Metal-dependent hydrolases"/>
    <property type="match status" value="1"/>
</dbReference>
<organism evidence="1 2">
    <name type="scientific">Anaeromassilibacillus senegalensis</name>
    <dbReference type="NCBI Taxonomy" id="1673717"/>
    <lineage>
        <taxon>Bacteria</taxon>
        <taxon>Bacillati</taxon>
        <taxon>Bacillota</taxon>
        <taxon>Clostridia</taxon>
        <taxon>Eubacteriales</taxon>
        <taxon>Acutalibacteraceae</taxon>
        <taxon>Anaeromassilibacillus</taxon>
    </lineage>
</organism>
<sequence>MNYFDLHCDTIAECWKQKKDLWDNDLHLCLKRGAAYHPWLQCFAAWIPDELRGEAAYRYFEAVYGELLRQETLHGDKLKVCRDEEDFQEAARTGKCGAIFTVEGGAALGGRLERVDRLKECGVKAVTLTWNASCEIGDGAEVAHPKGLTPFGREVVRELERNRIAVDVSHAGEPLFWEVAERAQRPFLATHSNARALCNNPRNLTDSQFCAIRDRGGVVGVTFVRRFLDDSWEAGMDDLLRHIEHFLSLGGEKTVALGGDFDGTDLPDGMTGVESVEALGDCMLRHNYPESLVQAIFFDNAYRFFTSL</sequence>
<evidence type="ECO:0000313" key="2">
    <source>
        <dbReference type="Proteomes" id="UP001298681"/>
    </source>
</evidence>
<dbReference type="EMBL" id="JAKNHQ010000004">
    <property type="protein sequence ID" value="MCG4610248.1"/>
    <property type="molecule type" value="Genomic_DNA"/>
</dbReference>
<dbReference type="CDD" id="cd01301">
    <property type="entry name" value="rDP_like"/>
    <property type="match status" value="1"/>
</dbReference>
<dbReference type="PANTHER" id="PTHR10443">
    <property type="entry name" value="MICROSOMAL DIPEPTIDASE"/>
    <property type="match status" value="1"/>
</dbReference>
<dbReference type="InterPro" id="IPR032466">
    <property type="entry name" value="Metal_Hydrolase"/>
</dbReference>
<keyword evidence="2" id="KW-1185">Reference proteome</keyword>
<name>A0ABS9MIB3_9FIRM</name>
<comment type="caution">
    <text evidence="1">The sequence shown here is derived from an EMBL/GenBank/DDBJ whole genome shotgun (WGS) entry which is preliminary data.</text>
</comment>
<dbReference type="PROSITE" id="PS51365">
    <property type="entry name" value="RENAL_DIPEPTIDASE_2"/>
    <property type="match status" value="1"/>
</dbReference>